<proteinExistence type="predicted"/>
<organism evidence="1">
    <name type="scientific">marine metagenome</name>
    <dbReference type="NCBI Taxonomy" id="408172"/>
    <lineage>
        <taxon>unclassified sequences</taxon>
        <taxon>metagenomes</taxon>
        <taxon>ecological metagenomes</taxon>
    </lineage>
</organism>
<name>A0A383EWE4_9ZZZZ</name>
<protein>
    <submittedName>
        <fullName evidence="1">Uncharacterized protein</fullName>
    </submittedName>
</protein>
<reference evidence="1" key="1">
    <citation type="submission" date="2018-05" db="EMBL/GenBank/DDBJ databases">
        <authorList>
            <person name="Lanie J.A."/>
            <person name="Ng W.-L."/>
            <person name="Kazmierczak K.M."/>
            <person name="Andrzejewski T.M."/>
            <person name="Davidsen T.M."/>
            <person name="Wayne K.J."/>
            <person name="Tettelin H."/>
            <person name="Glass J.I."/>
            <person name="Rusch D."/>
            <person name="Podicherti R."/>
            <person name="Tsui H.-C.T."/>
            <person name="Winkler M.E."/>
        </authorList>
    </citation>
    <scope>NUCLEOTIDE SEQUENCE</scope>
</reference>
<evidence type="ECO:0000313" key="1">
    <source>
        <dbReference type="EMBL" id="SVE61252.1"/>
    </source>
</evidence>
<dbReference type="EMBL" id="UINC01229513">
    <property type="protein sequence ID" value="SVE61252.1"/>
    <property type="molecule type" value="Genomic_DNA"/>
</dbReference>
<dbReference type="AlphaFoldDB" id="A0A383EWE4"/>
<sequence length="52" mass="5210">MKGFTSVSVLTAVLLLTLTGCGPESGDESKMTPATPKATLSKTLDGVAGIVD</sequence>
<dbReference type="PROSITE" id="PS51257">
    <property type="entry name" value="PROKAR_LIPOPROTEIN"/>
    <property type="match status" value="1"/>
</dbReference>
<accession>A0A383EWE4</accession>
<feature type="non-terminal residue" evidence="1">
    <location>
        <position position="52"/>
    </location>
</feature>
<gene>
    <name evidence="1" type="ORF">METZ01_LOCUS514106</name>
</gene>